<sequence length="145" mass="16508">MHDLRDEAEHCEEDCPLDGLISQQLYPCNWIPSNAREPQREALLGAHNILLVIYIVLQDGGIPDVQAIREICEKEEDQLWYTRNYIGCGGSVSYILSELTKQVESDMRGEAYHVESDDLLEALEQVRPCALDQDLTHWRVALGLV</sequence>
<evidence type="ECO:0000313" key="1">
    <source>
        <dbReference type="EMBL" id="KAJ2868437.1"/>
    </source>
</evidence>
<gene>
    <name evidence="1" type="ORF">GGH94_000137</name>
</gene>
<organism evidence="1 2">
    <name type="scientific">Coemansia aciculifera</name>
    <dbReference type="NCBI Taxonomy" id="417176"/>
    <lineage>
        <taxon>Eukaryota</taxon>
        <taxon>Fungi</taxon>
        <taxon>Fungi incertae sedis</taxon>
        <taxon>Zoopagomycota</taxon>
        <taxon>Kickxellomycotina</taxon>
        <taxon>Kickxellomycetes</taxon>
        <taxon>Kickxellales</taxon>
        <taxon>Kickxellaceae</taxon>
        <taxon>Coemansia</taxon>
    </lineage>
</organism>
<reference evidence="1" key="1">
    <citation type="submission" date="2022-07" db="EMBL/GenBank/DDBJ databases">
        <title>Phylogenomic reconstructions and comparative analyses of Kickxellomycotina fungi.</title>
        <authorList>
            <person name="Reynolds N.K."/>
            <person name="Stajich J.E."/>
            <person name="Barry K."/>
            <person name="Grigoriev I.V."/>
            <person name="Crous P."/>
            <person name="Smith M.E."/>
        </authorList>
    </citation>
    <scope>NUCLEOTIDE SEQUENCE</scope>
    <source>
        <strain evidence="1">RSA 476</strain>
    </source>
</reference>
<dbReference type="AlphaFoldDB" id="A0A9W8IQ18"/>
<proteinExistence type="predicted"/>
<evidence type="ECO:0000313" key="2">
    <source>
        <dbReference type="Proteomes" id="UP001140074"/>
    </source>
</evidence>
<dbReference type="EMBL" id="JANBUY010000003">
    <property type="protein sequence ID" value="KAJ2868437.1"/>
    <property type="molecule type" value="Genomic_DNA"/>
</dbReference>
<dbReference type="Proteomes" id="UP001140074">
    <property type="component" value="Unassembled WGS sequence"/>
</dbReference>
<protein>
    <submittedName>
        <fullName evidence="1">Uncharacterized protein</fullName>
    </submittedName>
</protein>
<comment type="caution">
    <text evidence="1">The sequence shown here is derived from an EMBL/GenBank/DDBJ whole genome shotgun (WGS) entry which is preliminary data.</text>
</comment>
<name>A0A9W8IQ18_9FUNG</name>
<keyword evidence="2" id="KW-1185">Reference proteome</keyword>
<accession>A0A9W8IQ18</accession>